<sequence>MMHVKRDYSKSPRLTEGTSNPIPPKKAKVTNTGVRQHENSPESSSSSPRRVPQTRHSHQELWKWTLTTDAIAPCRIRDIFEMQECTGGKAGYDPDFFWLGRIPCRVVQFYGLVVGVQIYETRTVYTIDDGSGAIECNLRQSTQAQFSQKSQKSGEKLKPHVRPSGPSANQAPPKPLARLGDIVCARGRILNRHQTRLVNVEQFELCRDANVEPRHWLKAAELHKSWYYLDDGGPFVIPPSKLIITTQGDATMEADASSSRAQTQSPSRSSVASSVPSSPSSVASSLTQRSQLDPNSPPRLRHPCRLHMRDLTLNTFRIYLKHYMDNTPPDLVSSEPADDADDLWQNLAIDPIQTPTRTRLTALHRENLTPRPGRYQGSSGQATPRFLSQTNKDAFIPQEVDENFIQGYTLSHLRRVPELALLARRVIDAEAKRRAREERRKQKEAEVNKEKKKVASTSSTQAIHLSEKSGESRSAKVKRLFAFAIRQLYQEGSIVLWDGAVRGLPLPPIPALSFAPASRPPTSTIWKMGSSLSTTGDSTVLSSALQVEDEDDGNISDPPPDEEAYVPLTPSYFAGVVERAIREIHIARRREQMARLKSNSTSGPSALDIARSLRKPVEGPTSVEITAYLKKSDERWRRVGEWAVKEALQWASQRGQVVDTGNGRWTVYT</sequence>
<comment type="caution">
    <text evidence="1">The sequence shown here is derived from an EMBL/GenBank/DDBJ whole genome shotgun (WGS) entry which is preliminary data.</text>
</comment>
<reference evidence="1" key="1">
    <citation type="submission" date="2022-07" db="EMBL/GenBank/DDBJ databases">
        <title>Genome Sequence of Phlebia brevispora.</title>
        <authorList>
            <person name="Buettner E."/>
        </authorList>
    </citation>
    <scope>NUCLEOTIDE SEQUENCE</scope>
    <source>
        <strain evidence="1">MPL23</strain>
    </source>
</reference>
<protein>
    <submittedName>
        <fullName evidence="1">Uncharacterized protein</fullName>
    </submittedName>
</protein>
<gene>
    <name evidence="1" type="ORF">NM688_g7007</name>
</gene>
<dbReference type="EMBL" id="JANHOG010001553">
    <property type="protein sequence ID" value="KAJ3535233.1"/>
    <property type="molecule type" value="Genomic_DNA"/>
</dbReference>
<dbReference type="Proteomes" id="UP001148662">
    <property type="component" value="Unassembled WGS sequence"/>
</dbReference>
<name>A0ACC1SA86_9APHY</name>
<keyword evidence="2" id="KW-1185">Reference proteome</keyword>
<accession>A0ACC1SA86</accession>
<evidence type="ECO:0000313" key="2">
    <source>
        <dbReference type="Proteomes" id="UP001148662"/>
    </source>
</evidence>
<evidence type="ECO:0000313" key="1">
    <source>
        <dbReference type="EMBL" id="KAJ3535233.1"/>
    </source>
</evidence>
<organism evidence="1 2">
    <name type="scientific">Phlebia brevispora</name>
    <dbReference type="NCBI Taxonomy" id="194682"/>
    <lineage>
        <taxon>Eukaryota</taxon>
        <taxon>Fungi</taxon>
        <taxon>Dikarya</taxon>
        <taxon>Basidiomycota</taxon>
        <taxon>Agaricomycotina</taxon>
        <taxon>Agaricomycetes</taxon>
        <taxon>Polyporales</taxon>
        <taxon>Meruliaceae</taxon>
        <taxon>Phlebia</taxon>
    </lineage>
</organism>
<proteinExistence type="predicted"/>